<dbReference type="InterPro" id="IPR045324">
    <property type="entry name" value="Small_multidrug_res"/>
</dbReference>
<proteinExistence type="predicted"/>
<dbReference type="FunFam" id="1.10.3730.20:FF:000001">
    <property type="entry name" value="Quaternary ammonium compound resistance transporter SugE"/>
    <property type="match status" value="1"/>
</dbReference>
<dbReference type="RefSeq" id="WP_163486227.1">
    <property type="nucleotide sequence ID" value="NZ_CP048739.1"/>
</dbReference>
<evidence type="ECO:0000256" key="3">
    <source>
        <dbReference type="ARBA" id="ARBA00022475"/>
    </source>
</evidence>
<feature type="transmembrane region" description="Helical" evidence="7">
    <location>
        <begin position="84"/>
        <end position="103"/>
    </location>
</feature>
<keyword evidence="3" id="KW-1003">Cell membrane</keyword>
<accession>A0A6C0UJ13</accession>
<dbReference type="PANTHER" id="PTHR30561:SF0">
    <property type="entry name" value="GUANIDINIUM EXPORTER"/>
    <property type="match status" value="1"/>
</dbReference>
<dbReference type="Pfam" id="PF00893">
    <property type="entry name" value="Multi_Drug_Res"/>
    <property type="match status" value="1"/>
</dbReference>
<organism evidence="8 9">
    <name type="scientific">Halogeometricum borinquense</name>
    <dbReference type="NCBI Taxonomy" id="60847"/>
    <lineage>
        <taxon>Archaea</taxon>
        <taxon>Methanobacteriati</taxon>
        <taxon>Methanobacteriota</taxon>
        <taxon>Stenosarchaea group</taxon>
        <taxon>Halobacteria</taxon>
        <taxon>Halobacteriales</taxon>
        <taxon>Haloferacaceae</taxon>
        <taxon>Halogeometricum</taxon>
    </lineage>
</organism>
<evidence type="ECO:0000256" key="2">
    <source>
        <dbReference type="ARBA" id="ARBA00022448"/>
    </source>
</evidence>
<protein>
    <submittedName>
        <fullName evidence="8">Quaternary ammonium compound efflux SMR transporter SugE</fullName>
    </submittedName>
</protein>
<evidence type="ECO:0000313" key="8">
    <source>
        <dbReference type="EMBL" id="QIB74291.1"/>
    </source>
</evidence>
<feature type="transmembrane region" description="Helical" evidence="7">
    <location>
        <begin position="29"/>
        <end position="47"/>
    </location>
</feature>
<dbReference type="GO" id="GO:0005886">
    <property type="term" value="C:plasma membrane"/>
    <property type="evidence" value="ECO:0007669"/>
    <property type="project" value="UniProtKB-SubCell"/>
</dbReference>
<dbReference type="GeneID" id="44079407"/>
<dbReference type="GO" id="GO:0022857">
    <property type="term" value="F:transmembrane transporter activity"/>
    <property type="evidence" value="ECO:0007669"/>
    <property type="project" value="InterPro"/>
</dbReference>
<evidence type="ECO:0000256" key="4">
    <source>
        <dbReference type="ARBA" id="ARBA00022692"/>
    </source>
</evidence>
<keyword evidence="4 7" id="KW-0812">Transmembrane</keyword>
<keyword evidence="5 7" id="KW-1133">Transmembrane helix</keyword>
<dbReference type="InterPro" id="IPR000390">
    <property type="entry name" value="Small_drug/metabolite_transptr"/>
</dbReference>
<dbReference type="AlphaFoldDB" id="A0A6C0UJ13"/>
<evidence type="ECO:0000256" key="5">
    <source>
        <dbReference type="ARBA" id="ARBA00022989"/>
    </source>
</evidence>
<evidence type="ECO:0000256" key="1">
    <source>
        <dbReference type="ARBA" id="ARBA00004651"/>
    </source>
</evidence>
<dbReference type="NCBIfam" id="NF008512">
    <property type="entry name" value="PRK11431.1"/>
    <property type="match status" value="1"/>
</dbReference>
<gene>
    <name evidence="8" type="primary">sugE</name>
    <name evidence="8" type="ORF">G3I44_08360</name>
</gene>
<comment type="subcellular location">
    <subcellularLocation>
        <location evidence="1">Cell membrane</location>
        <topology evidence="1">Multi-pass membrane protein</topology>
    </subcellularLocation>
</comment>
<dbReference type="EMBL" id="CP048739">
    <property type="protein sequence ID" value="QIB74291.1"/>
    <property type="molecule type" value="Genomic_DNA"/>
</dbReference>
<name>A0A6C0UJ13_9EURY</name>
<reference evidence="8 9" key="1">
    <citation type="submission" date="2020-02" db="EMBL/GenBank/DDBJ databases">
        <title>Whole genome sequence of Halogeometricum borinquense strain wsp4.</title>
        <authorList>
            <person name="Verma D.K."/>
            <person name="Gopal K."/>
            <person name="Prasad E.S."/>
        </authorList>
    </citation>
    <scope>NUCLEOTIDE SEQUENCE [LARGE SCALE GENOMIC DNA]</scope>
    <source>
        <strain evidence="9">wsp4</strain>
    </source>
</reference>
<dbReference type="InterPro" id="IPR037185">
    <property type="entry name" value="EmrE-like"/>
</dbReference>
<evidence type="ECO:0000313" key="9">
    <source>
        <dbReference type="Proteomes" id="UP000465846"/>
    </source>
</evidence>
<dbReference type="Proteomes" id="UP000465846">
    <property type="component" value="Chromosome"/>
</dbReference>
<feature type="transmembrane region" description="Helical" evidence="7">
    <location>
        <begin position="59"/>
        <end position="78"/>
    </location>
</feature>
<evidence type="ECO:0000256" key="6">
    <source>
        <dbReference type="ARBA" id="ARBA00023136"/>
    </source>
</evidence>
<sequence length="106" mass="11145">MSWTYLLIAGVFEIGWAVGLEYTEGFTRPVPSILTGIAMIISMGLLAQAVKTLPVGTAYAVWTGIGAVGTAVAGIILFGEPRNVMRLLFISFIIAGVAGLKFTTGH</sequence>
<dbReference type="PANTHER" id="PTHR30561">
    <property type="entry name" value="SMR FAMILY PROTON-DEPENDENT DRUG EFFLUX TRANSPORTER SUGE"/>
    <property type="match status" value="1"/>
</dbReference>
<dbReference type="SUPFAM" id="SSF103481">
    <property type="entry name" value="Multidrug resistance efflux transporter EmrE"/>
    <property type="match status" value="1"/>
</dbReference>
<dbReference type="Gene3D" id="1.10.3730.20">
    <property type="match status" value="1"/>
</dbReference>
<keyword evidence="2" id="KW-0813">Transport</keyword>
<keyword evidence="6 7" id="KW-0472">Membrane</keyword>
<evidence type="ECO:0000256" key="7">
    <source>
        <dbReference type="SAM" id="Phobius"/>
    </source>
</evidence>